<comment type="caution">
    <text evidence="2">The sequence shown here is derived from an EMBL/GenBank/DDBJ whole genome shotgun (WGS) entry which is preliminary data.</text>
</comment>
<sequence>MSLVLTLLSVVSIALGAFFFLVGTLGLIRLPDLFSRLHALTKTDNLGLGLVILGLLPWVPDPFHALKLVLIWLLVLLAGATGSHLIAKRALRGDGEDPTP</sequence>
<dbReference type="PANTHER" id="PTHR34703:SF1">
    <property type="entry name" value="ANTIPORTER SUBUNIT MNHG2-RELATED"/>
    <property type="match status" value="1"/>
</dbReference>
<accession>A0ABW4Y730</accession>
<dbReference type="Proteomes" id="UP001597337">
    <property type="component" value="Unassembled WGS sequence"/>
</dbReference>
<evidence type="ECO:0000256" key="1">
    <source>
        <dbReference type="SAM" id="Phobius"/>
    </source>
</evidence>
<reference evidence="3" key="1">
    <citation type="journal article" date="2019" name="Int. J. Syst. Evol. Microbiol.">
        <title>The Global Catalogue of Microorganisms (GCM) 10K type strain sequencing project: providing services to taxonomists for standard genome sequencing and annotation.</title>
        <authorList>
            <consortium name="The Broad Institute Genomics Platform"/>
            <consortium name="The Broad Institute Genome Sequencing Center for Infectious Disease"/>
            <person name="Wu L."/>
            <person name="Ma J."/>
        </authorList>
    </citation>
    <scope>NUCLEOTIDE SEQUENCE [LARGE SCALE GENOMIC DNA]</scope>
    <source>
        <strain evidence="3">KACC 12597</strain>
    </source>
</reference>
<keyword evidence="1" id="KW-0472">Membrane</keyword>
<dbReference type="InterPro" id="IPR005133">
    <property type="entry name" value="PhaG_MnhG_YufB"/>
</dbReference>
<dbReference type="RefSeq" id="WP_386022280.1">
    <property type="nucleotide sequence ID" value="NZ_JBHUHX010000004.1"/>
</dbReference>
<keyword evidence="1" id="KW-0812">Transmembrane</keyword>
<protein>
    <submittedName>
        <fullName evidence="2">Monovalent cation/H(+) antiporter subunit G</fullName>
    </submittedName>
</protein>
<name>A0ABW4Y730_9GAMM</name>
<dbReference type="Pfam" id="PF03334">
    <property type="entry name" value="PhaG_MnhG_YufB"/>
    <property type="match status" value="1"/>
</dbReference>
<organism evidence="2 3">
    <name type="scientific">Thiorhodococcus fuscus</name>
    <dbReference type="NCBI Taxonomy" id="527200"/>
    <lineage>
        <taxon>Bacteria</taxon>
        <taxon>Pseudomonadati</taxon>
        <taxon>Pseudomonadota</taxon>
        <taxon>Gammaproteobacteria</taxon>
        <taxon>Chromatiales</taxon>
        <taxon>Chromatiaceae</taxon>
        <taxon>Thiorhodococcus</taxon>
    </lineage>
</organism>
<dbReference type="EMBL" id="JBHUHX010000004">
    <property type="protein sequence ID" value="MFD2110548.1"/>
    <property type="molecule type" value="Genomic_DNA"/>
</dbReference>
<dbReference type="PANTHER" id="PTHR34703">
    <property type="entry name" value="ANTIPORTER SUBUNIT MNHG2-RELATED"/>
    <property type="match status" value="1"/>
</dbReference>
<keyword evidence="3" id="KW-1185">Reference proteome</keyword>
<keyword evidence="1" id="KW-1133">Transmembrane helix</keyword>
<evidence type="ECO:0000313" key="2">
    <source>
        <dbReference type="EMBL" id="MFD2110548.1"/>
    </source>
</evidence>
<feature type="transmembrane region" description="Helical" evidence="1">
    <location>
        <begin position="6"/>
        <end position="28"/>
    </location>
</feature>
<feature type="transmembrane region" description="Helical" evidence="1">
    <location>
        <begin position="65"/>
        <end position="87"/>
    </location>
</feature>
<proteinExistence type="predicted"/>
<evidence type="ECO:0000313" key="3">
    <source>
        <dbReference type="Proteomes" id="UP001597337"/>
    </source>
</evidence>
<gene>
    <name evidence="2" type="primary">mnhG</name>
    <name evidence="2" type="ORF">ACFSJC_01680</name>
</gene>
<dbReference type="NCBIfam" id="TIGR01300">
    <property type="entry name" value="CPA3_mnhG_phaG"/>
    <property type="match status" value="1"/>
</dbReference>